<reference evidence="1" key="1">
    <citation type="submission" date="2020-05" db="EMBL/GenBank/DDBJ databases">
        <authorList>
            <person name="Chiriac C."/>
            <person name="Salcher M."/>
            <person name="Ghai R."/>
            <person name="Kavagutti S V."/>
        </authorList>
    </citation>
    <scope>NUCLEOTIDE SEQUENCE</scope>
</reference>
<dbReference type="InterPro" id="IPR029063">
    <property type="entry name" value="SAM-dependent_MTases_sf"/>
</dbReference>
<gene>
    <name evidence="1" type="ORF">UFOPK3773_01202</name>
</gene>
<dbReference type="CDD" id="cd02440">
    <property type="entry name" value="AdoMet_MTases"/>
    <property type="match status" value="1"/>
</dbReference>
<evidence type="ECO:0000313" key="1">
    <source>
        <dbReference type="EMBL" id="CAB4947265.1"/>
    </source>
</evidence>
<dbReference type="Pfam" id="PF13489">
    <property type="entry name" value="Methyltransf_23"/>
    <property type="match status" value="1"/>
</dbReference>
<dbReference type="SUPFAM" id="SSF53335">
    <property type="entry name" value="S-adenosyl-L-methionine-dependent methyltransferases"/>
    <property type="match status" value="1"/>
</dbReference>
<sequence length="283" mass="30460">MPDTPVVDLDNLDDDGRYLRYHAARDESFPAYAQHRAEVRDLCELTRGMSVVEIGCGTGPHLPHLTGLVGTDGFVAGVDSSSKMLRATEQRLVGTGVAVGDGTGGSVKLEHSRLDDFASDRFFDVVIADRLIGHLPDPVGGLRQLGALCAAGGRVVVVNMLNAATTVNLGDGEHERELARRVLSWRSERGTTSAWAVGVLPSLAVRAGLVPTGSRLWSFACRSLAESYPHTPLLEYGAHAHTDGAINEEDAERWRLLLQQRDADGTFAAGIVIRADVLMKPSW</sequence>
<accession>A0A6J7JVI3</accession>
<name>A0A6J7JVI3_9ZZZZ</name>
<dbReference type="AlphaFoldDB" id="A0A6J7JVI3"/>
<protein>
    <submittedName>
        <fullName evidence="1">Unannotated protein</fullName>
    </submittedName>
</protein>
<dbReference type="Gene3D" id="3.40.50.150">
    <property type="entry name" value="Vaccinia Virus protein VP39"/>
    <property type="match status" value="1"/>
</dbReference>
<dbReference type="EMBL" id="CAFBNF010000132">
    <property type="protein sequence ID" value="CAB4947265.1"/>
    <property type="molecule type" value="Genomic_DNA"/>
</dbReference>
<proteinExistence type="predicted"/>
<organism evidence="1">
    <name type="scientific">freshwater metagenome</name>
    <dbReference type="NCBI Taxonomy" id="449393"/>
    <lineage>
        <taxon>unclassified sequences</taxon>
        <taxon>metagenomes</taxon>
        <taxon>ecological metagenomes</taxon>
    </lineage>
</organism>